<evidence type="ECO:0000259" key="5">
    <source>
        <dbReference type="Pfam" id="PF01613"/>
    </source>
</evidence>
<comment type="cofactor">
    <cofactor evidence="1">
        <name>FMN</name>
        <dbReference type="ChEBI" id="CHEBI:58210"/>
    </cofactor>
</comment>
<dbReference type="GO" id="GO:0010181">
    <property type="term" value="F:FMN binding"/>
    <property type="evidence" value="ECO:0007669"/>
    <property type="project" value="InterPro"/>
</dbReference>
<dbReference type="SUPFAM" id="SSF50475">
    <property type="entry name" value="FMN-binding split barrel"/>
    <property type="match status" value="1"/>
</dbReference>
<reference evidence="6 7" key="1">
    <citation type="submission" date="2019-08" db="EMBL/GenBank/DDBJ databases">
        <title>Genome of Luteibaculum oceani JCM 18817.</title>
        <authorList>
            <person name="Bowman J.P."/>
        </authorList>
    </citation>
    <scope>NUCLEOTIDE SEQUENCE [LARGE SCALE GENOMIC DNA]</scope>
    <source>
        <strain evidence="6 7">JCM 18817</strain>
    </source>
</reference>
<dbReference type="InterPro" id="IPR002563">
    <property type="entry name" value="Flavin_Rdtase-like_dom"/>
</dbReference>
<keyword evidence="3" id="KW-0288">FMN</keyword>
<dbReference type="Pfam" id="PF01613">
    <property type="entry name" value="Flavin_Reduct"/>
    <property type="match status" value="1"/>
</dbReference>
<dbReference type="PANTHER" id="PTHR33798">
    <property type="entry name" value="FLAVOPROTEIN OXYGENASE"/>
    <property type="match status" value="1"/>
</dbReference>
<sequence length="227" mass="25475">MVAYPQLNSSMTRSIDSSEIKDMNKIFRLNLINSVTGFKSANLVGTTDKNGQDNLAVFSSVTHLGSNPAFVGLIVRPNVVPRHTYQNILETGKYTINAITNEMKARAHFTSAKFEKYQSEFDTCGFGREFSQDFLAPFVRESPIKMALSLKDDILIKANSTRLIVGEVEKIIIDDSFLHSNGMLDLARMDIQTISGLNRYHNTDKGAIFPYARPTEIPEFNYHEAIV</sequence>
<evidence type="ECO:0000313" key="7">
    <source>
        <dbReference type="Proteomes" id="UP000321168"/>
    </source>
</evidence>
<dbReference type="Gene3D" id="2.30.110.10">
    <property type="entry name" value="Electron Transport, Fmn-binding Protein, Chain A"/>
    <property type="match status" value="1"/>
</dbReference>
<feature type="domain" description="Flavin reductase like" evidence="5">
    <location>
        <begin position="38"/>
        <end position="176"/>
    </location>
</feature>
<evidence type="ECO:0000256" key="1">
    <source>
        <dbReference type="ARBA" id="ARBA00001917"/>
    </source>
</evidence>
<evidence type="ECO:0000256" key="4">
    <source>
        <dbReference type="ARBA" id="ARBA00038054"/>
    </source>
</evidence>
<dbReference type="GO" id="GO:0016646">
    <property type="term" value="F:oxidoreductase activity, acting on the CH-NH group of donors, NAD or NADP as acceptor"/>
    <property type="evidence" value="ECO:0007669"/>
    <property type="project" value="UniProtKB-ARBA"/>
</dbReference>
<dbReference type="EMBL" id="VORB01000010">
    <property type="protein sequence ID" value="TXC76191.1"/>
    <property type="molecule type" value="Genomic_DNA"/>
</dbReference>
<comment type="caution">
    <text evidence="6">The sequence shown here is derived from an EMBL/GenBank/DDBJ whole genome shotgun (WGS) entry which is preliminary data.</text>
</comment>
<dbReference type="Proteomes" id="UP000321168">
    <property type="component" value="Unassembled WGS sequence"/>
</dbReference>
<dbReference type="PANTHER" id="PTHR33798:SF5">
    <property type="entry name" value="FLAVIN REDUCTASE LIKE DOMAIN-CONTAINING PROTEIN"/>
    <property type="match status" value="1"/>
</dbReference>
<protein>
    <submittedName>
        <fullName evidence="6">Flavin reductase</fullName>
    </submittedName>
</protein>
<organism evidence="6 7">
    <name type="scientific">Luteibaculum oceani</name>
    <dbReference type="NCBI Taxonomy" id="1294296"/>
    <lineage>
        <taxon>Bacteria</taxon>
        <taxon>Pseudomonadati</taxon>
        <taxon>Bacteroidota</taxon>
        <taxon>Flavobacteriia</taxon>
        <taxon>Flavobacteriales</taxon>
        <taxon>Luteibaculaceae</taxon>
        <taxon>Luteibaculum</taxon>
    </lineage>
</organism>
<gene>
    <name evidence="6" type="ORF">FRX97_10590</name>
</gene>
<keyword evidence="2" id="KW-0285">Flavoprotein</keyword>
<dbReference type="AlphaFoldDB" id="A0A5C6UVC1"/>
<proteinExistence type="inferred from homology"/>
<keyword evidence="7" id="KW-1185">Reference proteome</keyword>
<name>A0A5C6UVC1_9FLAO</name>
<accession>A0A5C6UVC1</accession>
<comment type="similarity">
    <text evidence="4">Belongs to the flavoredoxin family.</text>
</comment>
<evidence type="ECO:0000313" key="6">
    <source>
        <dbReference type="EMBL" id="TXC76191.1"/>
    </source>
</evidence>
<dbReference type="InterPro" id="IPR012349">
    <property type="entry name" value="Split_barrel_FMN-bd"/>
</dbReference>
<evidence type="ECO:0000256" key="3">
    <source>
        <dbReference type="ARBA" id="ARBA00022643"/>
    </source>
</evidence>
<evidence type="ECO:0000256" key="2">
    <source>
        <dbReference type="ARBA" id="ARBA00022630"/>
    </source>
</evidence>